<dbReference type="AlphaFoldDB" id="A0A174N344"/>
<proteinExistence type="predicted"/>
<name>A0A174N344_BACT4</name>
<gene>
    <name evidence="1" type="ORF">ERS852557_00496</name>
</gene>
<evidence type="ECO:0000313" key="1">
    <source>
        <dbReference type="EMBL" id="CUP40948.1"/>
    </source>
</evidence>
<sequence>MYIHPELLKISVFFCIREVFINAKLVISMKKAIKKNRKFSYFFSSETDLINKNSTKTGKHNSI</sequence>
<evidence type="ECO:0000313" key="2">
    <source>
        <dbReference type="Proteomes" id="UP000095541"/>
    </source>
</evidence>
<dbReference type="EMBL" id="CZBI01000001">
    <property type="protein sequence ID" value="CUP40948.1"/>
    <property type="molecule type" value="Genomic_DNA"/>
</dbReference>
<accession>A0A174N344</accession>
<reference evidence="1 2" key="1">
    <citation type="submission" date="2015-09" db="EMBL/GenBank/DDBJ databases">
        <authorList>
            <consortium name="Pathogen Informatics"/>
        </authorList>
    </citation>
    <scope>NUCLEOTIDE SEQUENCE [LARGE SCALE GENOMIC DNA]</scope>
    <source>
        <strain evidence="1 2">2789STDY5834945</strain>
    </source>
</reference>
<dbReference type="Proteomes" id="UP000095541">
    <property type="component" value="Unassembled WGS sequence"/>
</dbReference>
<protein>
    <submittedName>
        <fullName evidence="1">Uncharacterized protein</fullName>
    </submittedName>
</protein>
<organism evidence="1 2">
    <name type="scientific">Bacteroides thetaiotaomicron</name>
    <dbReference type="NCBI Taxonomy" id="818"/>
    <lineage>
        <taxon>Bacteria</taxon>
        <taxon>Pseudomonadati</taxon>
        <taxon>Bacteroidota</taxon>
        <taxon>Bacteroidia</taxon>
        <taxon>Bacteroidales</taxon>
        <taxon>Bacteroidaceae</taxon>
        <taxon>Bacteroides</taxon>
    </lineage>
</organism>